<dbReference type="InterPro" id="IPR035464">
    <property type="entry name" value="SIS_AgaS"/>
</dbReference>
<keyword evidence="3" id="KW-0378">Hydrolase</keyword>
<reference evidence="6 7" key="1">
    <citation type="submission" date="2018-01" db="EMBL/GenBank/DDBJ databases">
        <title>Draft genome sequence of Paucibacter aquatile CR182 isolated from freshwater of the Nakdong River.</title>
        <authorList>
            <person name="Choi A."/>
            <person name="Chung E.J."/>
        </authorList>
    </citation>
    <scope>NUCLEOTIDE SEQUENCE [LARGE SCALE GENOMIC DNA]</scope>
    <source>
        <strain evidence="6 7">CR182</strain>
    </source>
</reference>
<sequence length="400" mass="43442">MTTLLNRSASDWQQVQGLATAEEIAQQPRVWRELAASLADHQAQLRAFLDAWLSQPSHRVILTGAGSSAYVGQTLADEINRDWPAEVRAVATTSLLTHPELYLQREQPTLLVSFARSGNSPESLAAVELLRQQIDAPRFLNITCNAEGELYRNNAARADTLNLLMPAASCDRGFAMTSSFSSMQLAALAAFSRAPWAERLTRLELVASRAEALLAQHAATLAELAAQPFDRIVYLGSGPLEALAQESALKVLELTSGRVLAFSNTLLGFRHGPKSMLNGQSLVVIFQSQDAHARRYEQDLLNELLRDGIAGRVLLIGEAGAGALQGDNPLLSRALSAEPSGLSDSWLTTLWLILAQQYALHRSVALGLTPDNPFPDGTVNRVVQGVEIYPYVESARAHCD</sequence>
<evidence type="ECO:0000256" key="1">
    <source>
        <dbReference type="ARBA" id="ARBA00007748"/>
    </source>
</evidence>
<keyword evidence="7" id="KW-1185">Reference proteome</keyword>
<dbReference type="Gene3D" id="3.40.50.10490">
    <property type="entry name" value="Glucose-6-phosphate isomerase like protein, domain 1"/>
    <property type="match status" value="2"/>
</dbReference>
<feature type="domain" description="SIS" evidence="5">
    <location>
        <begin position="221"/>
        <end position="373"/>
    </location>
</feature>
<accession>A0A2N8KRR6</accession>
<dbReference type="PANTHER" id="PTHR32502:SF3">
    <property type="entry name" value="D-GALACTOSAMINE-6-PHOSPHATE DEAMINASE AGAS-RELATED"/>
    <property type="match status" value="1"/>
</dbReference>
<dbReference type="GO" id="GO:0097367">
    <property type="term" value="F:carbohydrate derivative binding"/>
    <property type="evidence" value="ECO:0007669"/>
    <property type="project" value="InterPro"/>
</dbReference>
<dbReference type="InterPro" id="IPR035466">
    <property type="entry name" value="GlmS/AgaS_SIS"/>
</dbReference>
<evidence type="ECO:0000256" key="2">
    <source>
        <dbReference type="ARBA" id="ARBA00022737"/>
    </source>
</evidence>
<dbReference type="GO" id="GO:0009401">
    <property type="term" value="P:phosphoenolpyruvate-dependent sugar phosphotransferase system"/>
    <property type="evidence" value="ECO:0007669"/>
    <property type="project" value="TreeGrafter"/>
</dbReference>
<evidence type="ECO:0000256" key="3">
    <source>
        <dbReference type="ARBA" id="ARBA00022801"/>
    </source>
</evidence>
<dbReference type="CDD" id="cd05010">
    <property type="entry name" value="SIS_AgaS_like"/>
    <property type="match status" value="1"/>
</dbReference>
<dbReference type="RefSeq" id="WP_102769933.1">
    <property type="nucleotide sequence ID" value="NZ_POSP01000004.1"/>
</dbReference>
<dbReference type="InterPro" id="IPR046348">
    <property type="entry name" value="SIS_dom_sf"/>
</dbReference>
<dbReference type="InterPro" id="IPR050303">
    <property type="entry name" value="GatZ_KbaZ_carbometab"/>
</dbReference>
<dbReference type="EMBL" id="POSP01000004">
    <property type="protein sequence ID" value="PND36158.1"/>
    <property type="molecule type" value="Genomic_DNA"/>
</dbReference>
<dbReference type="AlphaFoldDB" id="A0A2N8KRR6"/>
<dbReference type="Pfam" id="PF01380">
    <property type="entry name" value="SIS"/>
    <property type="match status" value="1"/>
</dbReference>
<evidence type="ECO:0000256" key="4">
    <source>
        <dbReference type="ARBA" id="ARBA00029292"/>
    </source>
</evidence>
<dbReference type="CDD" id="cd05008">
    <property type="entry name" value="SIS_GlmS_GlmD_1"/>
    <property type="match status" value="1"/>
</dbReference>
<comment type="similarity">
    <text evidence="1">Belongs to the SIS family. AgaS subfamily.</text>
</comment>
<dbReference type="GO" id="GO:0016787">
    <property type="term" value="F:hydrolase activity"/>
    <property type="evidence" value="ECO:0007669"/>
    <property type="project" value="UniProtKB-KW"/>
</dbReference>
<keyword evidence="2" id="KW-0677">Repeat</keyword>
<dbReference type="GO" id="GO:0005886">
    <property type="term" value="C:plasma membrane"/>
    <property type="evidence" value="ECO:0007669"/>
    <property type="project" value="TreeGrafter"/>
</dbReference>
<comment type="caution">
    <text evidence="6">The sequence shown here is derived from an EMBL/GenBank/DDBJ whole genome shotgun (WGS) entry which is preliminary data.</text>
</comment>
<evidence type="ECO:0000313" key="6">
    <source>
        <dbReference type="EMBL" id="PND36158.1"/>
    </source>
</evidence>
<dbReference type="InterPro" id="IPR001347">
    <property type="entry name" value="SIS_dom"/>
</dbReference>
<keyword evidence="6" id="KW-0413">Isomerase</keyword>
<feature type="domain" description="SIS" evidence="5">
    <location>
        <begin position="49"/>
        <end position="201"/>
    </location>
</feature>
<dbReference type="GO" id="GO:1901135">
    <property type="term" value="P:carbohydrate derivative metabolic process"/>
    <property type="evidence" value="ECO:0007669"/>
    <property type="project" value="InterPro"/>
</dbReference>
<proteinExistence type="inferred from homology"/>
<dbReference type="Proteomes" id="UP000235916">
    <property type="component" value="Unassembled WGS sequence"/>
</dbReference>
<gene>
    <name evidence="6" type="ORF">C1O66_20750</name>
</gene>
<dbReference type="PROSITE" id="PS51464">
    <property type="entry name" value="SIS"/>
    <property type="match status" value="2"/>
</dbReference>
<dbReference type="GO" id="GO:0016853">
    <property type="term" value="F:isomerase activity"/>
    <property type="evidence" value="ECO:0007669"/>
    <property type="project" value="UniProtKB-KW"/>
</dbReference>
<organism evidence="6 7">
    <name type="scientific">Kinneretia aquatilis</name>
    <dbReference type="NCBI Taxonomy" id="2070761"/>
    <lineage>
        <taxon>Bacteria</taxon>
        <taxon>Pseudomonadati</taxon>
        <taxon>Pseudomonadota</taxon>
        <taxon>Betaproteobacteria</taxon>
        <taxon>Burkholderiales</taxon>
        <taxon>Sphaerotilaceae</taxon>
        <taxon>Roseateles</taxon>
    </lineage>
</organism>
<protein>
    <submittedName>
        <fullName evidence="6">Tagatose-6-phosphate ketose isomerase</fullName>
    </submittedName>
</protein>
<dbReference type="PANTHER" id="PTHR32502">
    <property type="entry name" value="N-ACETYLGALACTOSAMINE PERMEASE II COMPONENT-RELATED"/>
    <property type="match status" value="1"/>
</dbReference>
<dbReference type="SUPFAM" id="SSF53697">
    <property type="entry name" value="SIS domain"/>
    <property type="match status" value="1"/>
</dbReference>
<evidence type="ECO:0000259" key="5">
    <source>
        <dbReference type="PROSITE" id="PS51464"/>
    </source>
</evidence>
<comment type="catalytic activity">
    <reaction evidence="4">
        <text>D-galactosamine 6-phosphate + H2O = D-tagatopyranose 1-phosphate + NH4(+)</text>
        <dbReference type="Rhea" id="RHEA:47680"/>
        <dbReference type="ChEBI" id="CHEBI:15377"/>
        <dbReference type="ChEBI" id="CHEBI:28938"/>
        <dbReference type="ChEBI" id="CHEBI:71674"/>
        <dbReference type="ChEBI" id="CHEBI:138150"/>
    </reaction>
</comment>
<name>A0A2N8KRR6_9BURK</name>
<dbReference type="OrthoDB" id="9779207at2"/>
<evidence type="ECO:0000313" key="7">
    <source>
        <dbReference type="Proteomes" id="UP000235916"/>
    </source>
</evidence>